<organism evidence="2 3">
    <name type="scientific">Candidatus Woesebacteria bacterium RIFCSPLOWO2_01_FULL_39_10b</name>
    <dbReference type="NCBI Taxonomy" id="1802517"/>
    <lineage>
        <taxon>Bacteria</taxon>
        <taxon>Candidatus Woeseibacteriota</taxon>
    </lineage>
</organism>
<dbReference type="STRING" id="1802517.A2892_00650"/>
<dbReference type="Proteomes" id="UP000176404">
    <property type="component" value="Unassembled WGS sequence"/>
</dbReference>
<feature type="compositionally biased region" description="Polar residues" evidence="1">
    <location>
        <begin position="24"/>
        <end position="38"/>
    </location>
</feature>
<gene>
    <name evidence="2" type="ORF">A2892_00650</name>
</gene>
<feature type="compositionally biased region" description="Polar residues" evidence="1">
    <location>
        <begin position="53"/>
        <end position="62"/>
    </location>
</feature>
<proteinExistence type="predicted"/>
<evidence type="ECO:0000256" key="1">
    <source>
        <dbReference type="SAM" id="MobiDB-lite"/>
    </source>
</evidence>
<protein>
    <submittedName>
        <fullName evidence="2">Uncharacterized protein</fullName>
    </submittedName>
</protein>
<dbReference type="AlphaFoldDB" id="A0A1F8BAY5"/>
<accession>A0A1F8BAY5</accession>
<evidence type="ECO:0000313" key="2">
    <source>
        <dbReference type="EMBL" id="OGM60518.1"/>
    </source>
</evidence>
<evidence type="ECO:0000313" key="3">
    <source>
        <dbReference type="Proteomes" id="UP000176404"/>
    </source>
</evidence>
<comment type="caution">
    <text evidence="2">The sequence shown here is derived from an EMBL/GenBank/DDBJ whole genome shotgun (WGS) entry which is preliminary data.</text>
</comment>
<reference evidence="2 3" key="1">
    <citation type="journal article" date="2016" name="Nat. Commun.">
        <title>Thousands of microbial genomes shed light on interconnected biogeochemical processes in an aquifer system.</title>
        <authorList>
            <person name="Anantharaman K."/>
            <person name="Brown C.T."/>
            <person name="Hug L.A."/>
            <person name="Sharon I."/>
            <person name="Castelle C.J."/>
            <person name="Probst A.J."/>
            <person name="Thomas B.C."/>
            <person name="Singh A."/>
            <person name="Wilkins M.J."/>
            <person name="Karaoz U."/>
            <person name="Brodie E.L."/>
            <person name="Williams K.H."/>
            <person name="Hubbard S.S."/>
            <person name="Banfield J.F."/>
        </authorList>
    </citation>
    <scope>NUCLEOTIDE SEQUENCE [LARGE SCALE GENOMIC DNA]</scope>
</reference>
<dbReference type="EMBL" id="MGHD01000004">
    <property type="protein sequence ID" value="OGM60518.1"/>
    <property type="molecule type" value="Genomic_DNA"/>
</dbReference>
<sequence length="62" mass="6760">MSEAPGQRPAWQEREKKRIKGQPVTLTRSTLGPSSTPKAQPGVPPNVARIRQHQQQSGETGS</sequence>
<feature type="region of interest" description="Disordered" evidence="1">
    <location>
        <begin position="1"/>
        <end position="62"/>
    </location>
</feature>
<name>A0A1F8BAY5_9BACT</name>